<evidence type="ECO:0000313" key="3">
    <source>
        <dbReference type="EMBL" id="ADG13505.1"/>
    </source>
</evidence>
<dbReference type="GeneID" id="9131855"/>
<name>D5VSF2_METIM</name>
<dbReference type="Gene3D" id="3.10.590.10">
    <property type="entry name" value="ph1033 like domains"/>
    <property type="match status" value="1"/>
</dbReference>
<proteinExistence type="inferred from homology"/>
<dbReference type="InterPro" id="IPR002740">
    <property type="entry name" value="EVE_domain"/>
</dbReference>
<keyword evidence="4" id="KW-1185">Reference proteome</keyword>
<dbReference type="Proteomes" id="UP000002061">
    <property type="component" value="Chromosome"/>
</dbReference>
<organism evidence="3 4">
    <name type="scientific">Methanocaldococcus infernus (strain DSM 11812 / JCM 15783 / ME)</name>
    <dbReference type="NCBI Taxonomy" id="573063"/>
    <lineage>
        <taxon>Archaea</taxon>
        <taxon>Methanobacteriati</taxon>
        <taxon>Methanobacteriota</taxon>
        <taxon>Methanomada group</taxon>
        <taxon>Methanococci</taxon>
        <taxon>Methanococcales</taxon>
        <taxon>Methanocaldococcaceae</taxon>
        <taxon>Methanocaldococcus</taxon>
    </lineage>
</organism>
<evidence type="ECO:0000259" key="2">
    <source>
        <dbReference type="Pfam" id="PF01878"/>
    </source>
</evidence>
<gene>
    <name evidence="3" type="ordered locus">Metin_0841</name>
</gene>
<dbReference type="Pfam" id="PF01878">
    <property type="entry name" value="EVE"/>
    <property type="match status" value="1"/>
</dbReference>
<dbReference type="NCBIfam" id="NF002008">
    <property type="entry name" value="PRK00809.1"/>
    <property type="match status" value="1"/>
</dbReference>
<dbReference type="SUPFAM" id="SSF88697">
    <property type="entry name" value="PUA domain-like"/>
    <property type="match status" value="1"/>
</dbReference>
<dbReference type="eggNOG" id="arCOG02727">
    <property type="taxonomic scope" value="Archaea"/>
</dbReference>
<dbReference type="KEGG" id="mif:Metin_0841"/>
<dbReference type="STRING" id="573063.Metin_0841"/>
<dbReference type="InterPro" id="IPR022996">
    <property type="entry name" value="UPF0310"/>
</dbReference>
<dbReference type="AlphaFoldDB" id="D5VSF2"/>
<dbReference type="RefSeq" id="WP_013100251.1">
    <property type="nucleotide sequence ID" value="NC_014122.1"/>
</dbReference>
<dbReference type="InterPro" id="IPR015947">
    <property type="entry name" value="PUA-like_sf"/>
</dbReference>
<evidence type="ECO:0000256" key="1">
    <source>
        <dbReference type="HAMAP-Rule" id="MF_00771"/>
    </source>
</evidence>
<accession>D5VSF2</accession>
<dbReference type="PANTHER" id="PTHR39661">
    <property type="entry name" value="UPF0310 PROTEIN MJECL36"/>
    <property type="match status" value="1"/>
</dbReference>
<dbReference type="CDD" id="cd21132">
    <property type="entry name" value="EVE-like"/>
    <property type="match status" value="1"/>
</dbReference>
<evidence type="ECO:0000313" key="4">
    <source>
        <dbReference type="Proteomes" id="UP000002061"/>
    </source>
</evidence>
<sequence length="149" mass="17739">MAYWLCITNEDNWKVIKEKKIWGVSERHKNSINKVKVGDILVIYEIQRSGKDYKPPYIRGVYEVASKVYKDSTKIFKPTPRNPNERFPWRVKLKEIKVFEPPINFKDLIPKLKFITNKKKWSGHLMGKAMREIPEEDYKLICESYEGLC</sequence>
<protein>
    <recommendedName>
        <fullName evidence="1">UPF0310 protein Metin_0841</fullName>
    </recommendedName>
</protein>
<dbReference type="HOGENOM" id="CLU_148445_0_0_2"/>
<feature type="domain" description="EVE" evidence="2">
    <location>
        <begin position="2"/>
        <end position="143"/>
    </location>
</feature>
<dbReference type="OrthoDB" id="35872at2157"/>
<dbReference type="PANTHER" id="PTHR39661:SF1">
    <property type="entry name" value="UPF0310 PROTEIN MJECL36"/>
    <property type="match status" value="1"/>
</dbReference>
<dbReference type="EMBL" id="CP002009">
    <property type="protein sequence ID" value="ADG13505.1"/>
    <property type="molecule type" value="Genomic_DNA"/>
</dbReference>
<reference evidence="3" key="1">
    <citation type="submission" date="2010-04" db="EMBL/GenBank/DDBJ databases">
        <title>Complete sequence of Methanocaldococcus infernus ME.</title>
        <authorList>
            <consortium name="US DOE Joint Genome Institute"/>
            <person name="Lucas S."/>
            <person name="Copeland A."/>
            <person name="Lapidus A."/>
            <person name="Cheng J.-F."/>
            <person name="Bruce D."/>
            <person name="Goodwin L."/>
            <person name="Pitluck S."/>
            <person name="Munk A.C."/>
            <person name="Detter J.C."/>
            <person name="Han C."/>
            <person name="Tapia R."/>
            <person name="Land M."/>
            <person name="Hauser L."/>
            <person name="Kyrpides N."/>
            <person name="Mikhailova N."/>
            <person name="Sieprawska-Lupa M."/>
            <person name="Whitman W.B."/>
            <person name="Woyke T."/>
        </authorList>
    </citation>
    <scope>NUCLEOTIDE SEQUENCE [LARGE SCALE GENOMIC DNA]</scope>
    <source>
        <strain evidence="3">ME</strain>
    </source>
</reference>
<dbReference type="HAMAP" id="MF_00771">
    <property type="entry name" value="UPF0310"/>
    <property type="match status" value="1"/>
</dbReference>
<comment type="similarity">
    <text evidence="1">Belongs to the UPF0310 family.</text>
</comment>